<dbReference type="OrthoDB" id="75738at2759"/>
<gene>
    <name evidence="5" type="ORF">Anas_03032</name>
</gene>
<dbReference type="InterPro" id="IPR026317">
    <property type="entry name" value="P_C10"/>
</dbReference>
<evidence type="ECO:0000256" key="3">
    <source>
        <dbReference type="ARBA" id="ARBA00020502"/>
    </source>
</evidence>
<evidence type="ECO:0000313" key="5">
    <source>
        <dbReference type="EMBL" id="KAB7499070.1"/>
    </source>
</evidence>
<keyword evidence="4" id="KW-0963">Cytoplasm</keyword>
<name>A0A5N5T2B7_9CRUS</name>
<organism evidence="5 6">
    <name type="scientific">Armadillidium nasatum</name>
    <dbReference type="NCBI Taxonomy" id="96803"/>
    <lineage>
        <taxon>Eukaryota</taxon>
        <taxon>Metazoa</taxon>
        <taxon>Ecdysozoa</taxon>
        <taxon>Arthropoda</taxon>
        <taxon>Crustacea</taxon>
        <taxon>Multicrustacea</taxon>
        <taxon>Malacostraca</taxon>
        <taxon>Eumalacostraca</taxon>
        <taxon>Peracarida</taxon>
        <taxon>Isopoda</taxon>
        <taxon>Oniscidea</taxon>
        <taxon>Crinocheta</taxon>
        <taxon>Armadillidiidae</taxon>
        <taxon>Armadillidium</taxon>
    </lineage>
</organism>
<sequence>MGNTDNESVPENFTGDKAKAALHEILCALTSGEGVEALEEARELVGNDMVGLMTRVFPLVTQITINVISKYGFSHDGVGAIQFEHMIKNLEENDPRNSKVTCSSSLVFPSSSSNSTFWFWSIIKHI</sequence>
<evidence type="ECO:0000313" key="6">
    <source>
        <dbReference type="Proteomes" id="UP000326759"/>
    </source>
</evidence>
<keyword evidence="6" id="KW-1185">Reference proteome</keyword>
<dbReference type="Pfam" id="PF14974">
    <property type="entry name" value="P_C10"/>
    <property type="match status" value="1"/>
</dbReference>
<comment type="subcellular location">
    <subcellularLocation>
        <location evidence="1">Cytoplasm</location>
    </subcellularLocation>
</comment>
<dbReference type="Proteomes" id="UP000326759">
    <property type="component" value="Unassembled WGS sequence"/>
</dbReference>
<dbReference type="AlphaFoldDB" id="A0A5N5T2B7"/>
<dbReference type="PANTHER" id="PTHR13463">
    <property type="entry name" value="PROTEIN C10"/>
    <property type="match status" value="1"/>
</dbReference>
<evidence type="ECO:0000256" key="4">
    <source>
        <dbReference type="ARBA" id="ARBA00022490"/>
    </source>
</evidence>
<evidence type="ECO:0000256" key="1">
    <source>
        <dbReference type="ARBA" id="ARBA00004496"/>
    </source>
</evidence>
<dbReference type="PANTHER" id="PTHR13463:SF3">
    <property type="entry name" value="PROTEIN C10"/>
    <property type="match status" value="1"/>
</dbReference>
<comment type="caution">
    <text evidence="5">The sequence shown here is derived from an EMBL/GenBank/DDBJ whole genome shotgun (WGS) entry which is preliminary data.</text>
</comment>
<dbReference type="GO" id="GO:0005737">
    <property type="term" value="C:cytoplasm"/>
    <property type="evidence" value="ECO:0007669"/>
    <property type="project" value="UniProtKB-SubCell"/>
</dbReference>
<comment type="similarity">
    <text evidence="2">Belongs to the UPF0456 family.</text>
</comment>
<dbReference type="EMBL" id="SEYY01018709">
    <property type="protein sequence ID" value="KAB7499070.1"/>
    <property type="molecule type" value="Genomic_DNA"/>
</dbReference>
<accession>A0A5N5T2B7</accession>
<protein>
    <recommendedName>
        <fullName evidence="3">Protein C10</fullName>
    </recommendedName>
</protein>
<reference evidence="5 6" key="1">
    <citation type="journal article" date="2019" name="PLoS Biol.">
        <title>Sex chromosomes control vertical transmission of feminizing Wolbachia symbionts in an isopod.</title>
        <authorList>
            <person name="Becking T."/>
            <person name="Chebbi M.A."/>
            <person name="Giraud I."/>
            <person name="Moumen B."/>
            <person name="Laverre T."/>
            <person name="Caubet Y."/>
            <person name="Peccoud J."/>
            <person name="Gilbert C."/>
            <person name="Cordaux R."/>
        </authorList>
    </citation>
    <scope>NUCLEOTIDE SEQUENCE [LARGE SCALE GENOMIC DNA]</scope>
    <source>
        <strain evidence="5">ANa2</strain>
        <tissue evidence="5">Whole body excluding digestive tract and cuticle</tissue>
    </source>
</reference>
<evidence type="ECO:0000256" key="2">
    <source>
        <dbReference type="ARBA" id="ARBA00007083"/>
    </source>
</evidence>
<proteinExistence type="inferred from homology"/>
<dbReference type="GO" id="GO:0009791">
    <property type="term" value="P:post-embryonic development"/>
    <property type="evidence" value="ECO:0007669"/>
    <property type="project" value="TreeGrafter"/>
</dbReference>